<dbReference type="STRING" id="1073423.SAMN04488700_0448"/>
<accession>A0A1X7MRZ0</accession>
<evidence type="ECO:0000313" key="4">
    <source>
        <dbReference type="Proteomes" id="UP000193435"/>
    </source>
</evidence>
<organism evidence="3 4">
    <name type="scientific">Carnobacterium iners</name>
    <dbReference type="NCBI Taxonomy" id="1073423"/>
    <lineage>
        <taxon>Bacteria</taxon>
        <taxon>Bacillati</taxon>
        <taxon>Bacillota</taxon>
        <taxon>Bacilli</taxon>
        <taxon>Lactobacillales</taxon>
        <taxon>Carnobacteriaceae</taxon>
        <taxon>Carnobacterium</taxon>
    </lineage>
</organism>
<dbReference type="Proteomes" id="UP000193435">
    <property type="component" value="Unassembled WGS sequence"/>
</dbReference>
<dbReference type="PANTHER" id="PTHR31435:SF10">
    <property type="entry name" value="BSR4717 PROTEIN"/>
    <property type="match status" value="1"/>
</dbReference>
<reference evidence="3 4" key="1">
    <citation type="submission" date="2017-04" db="EMBL/GenBank/DDBJ databases">
        <authorList>
            <person name="Afonso C.L."/>
            <person name="Miller P.J."/>
            <person name="Scott M.A."/>
            <person name="Spackman E."/>
            <person name="Goraichik I."/>
            <person name="Dimitrov K.M."/>
            <person name="Suarez D.L."/>
            <person name="Swayne D.E."/>
        </authorList>
    </citation>
    <scope>NUCLEOTIDE SEQUENCE [LARGE SCALE GENOMIC DNA]</scope>
    <source>
        <strain evidence="3 4">LMG26642</strain>
    </source>
</reference>
<feature type="domain" description="N-acetyltransferase" evidence="2">
    <location>
        <begin position="2"/>
        <end position="91"/>
    </location>
</feature>
<dbReference type="InterPro" id="IPR031165">
    <property type="entry name" value="GNAT_YJDJ"/>
</dbReference>
<name>A0A1X7MRZ0_9LACT</name>
<dbReference type="InterPro" id="IPR016181">
    <property type="entry name" value="Acyl_CoA_acyltransferase"/>
</dbReference>
<gene>
    <name evidence="3" type="ORF">SAMN04488700_0448</name>
</gene>
<dbReference type="OrthoDB" id="9793389at2"/>
<dbReference type="EMBL" id="FXBJ01000002">
    <property type="protein sequence ID" value="SMH27081.1"/>
    <property type="molecule type" value="Genomic_DNA"/>
</dbReference>
<dbReference type="Pfam" id="PF14542">
    <property type="entry name" value="Acetyltransf_CG"/>
    <property type="match status" value="1"/>
</dbReference>
<dbReference type="InterPro" id="IPR000182">
    <property type="entry name" value="GNAT_dom"/>
</dbReference>
<sequence length="91" mass="10542">MNFEKTENRFYKNGDDGKMIAEVTYVPSGDDKVILDHTFVDPSLRGQGIAEELVNRVVEEMRKENKKIIPLCPYAKTLFERKSEIYSDIQV</sequence>
<evidence type="ECO:0000313" key="3">
    <source>
        <dbReference type="EMBL" id="SMH27081.1"/>
    </source>
</evidence>
<dbReference type="RefSeq" id="WP_085558774.1">
    <property type="nucleotide sequence ID" value="NZ_FOAH01000037.1"/>
</dbReference>
<feature type="domain" description="N-acetyltransferase" evidence="1">
    <location>
        <begin position="1"/>
        <end position="91"/>
    </location>
</feature>
<dbReference type="Gene3D" id="3.40.630.30">
    <property type="match status" value="1"/>
</dbReference>
<dbReference type="PROSITE" id="PS51186">
    <property type="entry name" value="GNAT"/>
    <property type="match status" value="1"/>
</dbReference>
<evidence type="ECO:0000259" key="2">
    <source>
        <dbReference type="PROSITE" id="PS51729"/>
    </source>
</evidence>
<dbReference type="InterPro" id="IPR045057">
    <property type="entry name" value="Gcn5-rel_NAT"/>
</dbReference>
<keyword evidence="4" id="KW-1185">Reference proteome</keyword>
<dbReference type="AlphaFoldDB" id="A0A1X7MRZ0"/>
<protein>
    <submittedName>
        <fullName evidence="3">Uncharacterized protein</fullName>
    </submittedName>
</protein>
<proteinExistence type="predicted"/>
<dbReference type="GO" id="GO:0016747">
    <property type="term" value="F:acyltransferase activity, transferring groups other than amino-acyl groups"/>
    <property type="evidence" value="ECO:0007669"/>
    <property type="project" value="InterPro"/>
</dbReference>
<dbReference type="PROSITE" id="PS51729">
    <property type="entry name" value="GNAT_YJDJ"/>
    <property type="match status" value="1"/>
</dbReference>
<dbReference type="CDD" id="cd04301">
    <property type="entry name" value="NAT_SF"/>
    <property type="match status" value="1"/>
</dbReference>
<dbReference type="SUPFAM" id="SSF55729">
    <property type="entry name" value="Acyl-CoA N-acyltransferases (Nat)"/>
    <property type="match status" value="1"/>
</dbReference>
<evidence type="ECO:0000259" key="1">
    <source>
        <dbReference type="PROSITE" id="PS51186"/>
    </source>
</evidence>
<dbReference type="PANTHER" id="PTHR31435">
    <property type="entry name" value="PROTEIN NATD1"/>
    <property type="match status" value="1"/>
</dbReference>